<feature type="transmembrane region" description="Helical" evidence="6">
    <location>
        <begin position="322"/>
        <end position="341"/>
    </location>
</feature>
<evidence type="ECO:0000256" key="2">
    <source>
        <dbReference type="ARBA" id="ARBA00008066"/>
    </source>
</evidence>
<comment type="similarity">
    <text evidence="2">Belongs to the amino acid/polyamine transporter 2 family.</text>
</comment>
<evidence type="ECO:0000256" key="4">
    <source>
        <dbReference type="ARBA" id="ARBA00022989"/>
    </source>
</evidence>
<feature type="transmembrane region" description="Helical" evidence="6">
    <location>
        <begin position="78"/>
        <end position="102"/>
    </location>
</feature>
<organism evidence="8 9">
    <name type="scientific">Schizopora paradoxa</name>
    <dbReference type="NCBI Taxonomy" id="27342"/>
    <lineage>
        <taxon>Eukaryota</taxon>
        <taxon>Fungi</taxon>
        <taxon>Dikarya</taxon>
        <taxon>Basidiomycota</taxon>
        <taxon>Agaricomycotina</taxon>
        <taxon>Agaricomycetes</taxon>
        <taxon>Hymenochaetales</taxon>
        <taxon>Schizoporaceae</taxon>
        <taxon>Schizopora</taxon>
    </lineage>
</organism>
<evidence type="ECO:0000313" key="9">
    <source>
        <dbReference type="Proteomes" id="UP000053477"/>
    </source>
</evidence>
<keyword evidence="3 6" id="KW-0812">Transmembrane</keyword>
<reference evidence="8 9" key="1">
    <citation type="submission" date="2015-04" db="EMBL/GenBank/DDBJ databases">
        <title>Complete genome sequence of Schizopora paradoxa KUC8140, a cosmopolitan wood degrader in East Asia.</title>
        <authorList>
            <consortium name="DOE Joint Genome Institute"/>
            <person name="Min B."/>
            <person name="Park H."/>
            <person name="Jang Y."/>
            <person name="Kim J.-J."/>
            <person name="Kim K.H."/>
            <person name="Pangilinan J."/>
            <person name="Lipzen A."/>
            <person name="Riley R."/>
            <person name="Grigoriev I.V."/>
            <person name="Spatafora J.W."/>
            <person name="Choi I.-G."/>
        </authorList>
    </citation>
    <scope>NUCLEOTIDE SEQUENCE [LARGE SCALE GENOMIC DNA]</scope>
    <source>
        <strain evidence="8 9">KUC8140</strain>
    </source>
</reference>
<evidence type="ECO:0000313" key="8">
    <source>
        <dbReference type="EMBL" id="KLO16625.1"/>
    </source>
</evidence>
<dbReference type="GO" id="GO:0016020">
    <property type="term" value="C:membrane"/>
    <property type="evidence" value="ECO:0007669"/>
    <property type="project" value="UniProtKB-SubCell"/>
</dbReference>
<evidence type="ECO:0000256" key="3">
    <source>
        <dbReference type="ARBA" id="ARBA00022692"/>
    </source>
</evidence>
<proteinExistence type="inferred from homology"/>
<dbReference type="PANTHER" id="PTHR22950">
    <property type="entry name" value="AMINO ACID TRANSPORTER"/>
    <property type="match status" value="1"/>
</dbReference>
<feature type="transmembrane region" description="Helical" evidence="6">
    <location>
        <begin position="188"/>
        <end position="212"/>
    </location>
</feature>
<feature type="transmembrane region" description="Helical" evidence="6">
    <location>
        <begin position="114"/>
        <end position="138"/>
    </location>
</feature>
<dbReference type="Proteomes" id="UP000053477">
    <property type="component" value="Unassembled WGS sequence"/>
</dbReference>
<dbReference type="Pfam" id="PF01490">
    <property type="entry name" value="Aa_trans"/>
    <property type="match status" value="1"/>
</dbReference>
<feature type="transmembrane region" description="Helical" evidence="6">
    <location>
        <begin position="158"/>
        <end position="181"/>
    </location>
</feature>
<dbReference type="AlphaFoldDB" id="A0A0H2RX37"/>
<feature type="transmembrane region" description="Helical" evidence="6">
    <location>
        <begin position="362"/>
        <end position="386"/>
    </location>
</feature>
<comment type="subcellular location">
    <subcellularLocation>
        <location evidence="1">Membrane</location>
        <topology evidence="1">Multi-pass membrane protein</topology>
    </subcellularLocation>
</comment>
<evidence type="ECO:0000256" key="6">
    <source>
        <dbReference type="SAM" id="Phobius"/>
    </source>
</evidence>
<feature type="transmembrane region" description="Helical" evidence="6">
    <location>
        <begin position="243"/>
        <end position="267"/>
    </location>
</feature>
<name>A0A0H2RX37_9AGAM</name>
<accession>A0A0H2RX37</accession>
<feature type="transmembrane region" description="Helical" evidence="6">
    <location>
        <begin position="392"/>
        <end position="416"/>
    </location>
</feature>
<dbReference type="PANTHER" id="PTHR22950:SF567">
    <property type="entry name" value="AMINO ACID TRANSPORTER TRANSMEMBRANE DOMAIN-CONTAINING PROTEIN"/>
    <property type="match status" value="1"/>
</dbReference>
<gene>
    <name evidence="8" type="ORF">SCHPADRAFT_823015</name>
</gene>
<feature type="transmembrane region" description="Helical" evidence="6">
    <location>
        <begin position="55"/>
        <end position="72"/>
    </location>
</feature>
<evidence type="ECO:0000256" key="1">
    <source>
        <dbReference type="ARBA" id="ARBA00004141"/>
    </source>
</evidence>
<dbReference type="STRING" id="27342.A0A0H2RX37"/>
<keyword evidence="4 6" id="KW-1133">Transmembrane helix</keyword>
<evidence type="ECO:0000256" key="5">
    <source>
        <dbReference type="ARBA" id="ARBA00023136"/>
    </source>
</evidence>
<feature type="domain" description="Amino acid transporter transmembrane" evidence="7">
    <location>
        <begin position="49"/>
        <end position="453"/>
    </location>
</feature>
<dbReference type="InterPro" id="IPR013057">
    <property type="entry name" value="AA_transpt_TM"/>
</dbReference>
<sequence length="475" mass="52245">MHDLTWVWHFGKVAYDKGHKLYAEETDSDLDPFTALAIEEEDHDIKYRTLSWQKAALLLFGEYVCLAILALAWSWSVLGWVCGFFVTFGLGVVTWYTSYVLWQFCMQHPEARDICDIAAILFVLPSIAFELTGVMLLLNNIFLIGFHVFTGAKILNTLSDSSSCTVVFQAVTAIIGIIVSLPRTLHHVSLMSIVSATAMALAIILSMIYAGIEDAPFFGYGGNYPTLGPVTTSIGLPGGGPGFVAGLNAVLNITFLWIGQILYPSFIAEMRRPQDFPKALAALTIMELVLFCVTAAVGYHYLGQYSTAPVIGSLSEPWAKKSAFAFVLIPTVIIGSIYANVAAKFLFKRILGGTKHTYSHSVVGWGTWVAIITFIWTIGFILGNVIPSMGDFLSIMSSTFDSFFGFIFWAVAYYHLNRNRLWSGPKMITLTVINILIFFFGFFMLGPGLYTSIKAIIADYSGTVSKAFTCASNAL</sequence>
<keyword evidence="5 6" id="KW-0472">Membrane</keyword>
<feature type="transmembrane region" description="Helical" evidence="6">
    <location>
        <begin position="279"/>
        <end position="302"/>
    </location>
</feature>
<feature type="transmembrane region" description="Helical" evidence="6">
    <location>
        <begin position="428"/>
        <end position="450"/>
    </location>
</feature>
<keyword evidence="9" id="KW-1185">Reference proteome</keyword>
<dbReference type="GO" id="GO:0015179">
    <property type="term" value="F:L-amino acid transmembrane transporter activity"/>
    <property type="evidence" value="ECO:0007669"/>
    <property type="project" value="TreeGrafter"/>
</dbReference>
<dbReference type="EMBL" id="KQ085914">
    <property type="protein sequence ID" value="KLO16625.1"/>
    <property type="molecule type" value="Genomic_DNA"/>
</dbReference>
<evidence type="ECO:0000259" key="7">
    <source>
        <dbReference type="Pfam" id="PF01490"/>
    </source>
</evidence>
<protein>
    <recommendedName>
        <fullName evidence="7">Amino acid transporter transmembrane domain-containing protein</fullName>
    </recommendedName>
</protein>
<dbReference type="OrthoDB" id="294730at2759"/>
<dbReference type="InParanoid" id="A0A0H2RX37"/>